<keyword evidence="3" id="KW-1003">Cell membrane</keyword>
<keyword evidence="4 7" id="KW-0812">Transmembrane</keyword>
<feature type="transmembrane region" description="Helical" evidence="7">
    <location>
        <begin position="192"/>
        <end position="217"/>
    </location>
</feature>
<evidence type="ECO:0000313" key="10">
    <source>
        <dbReference type="Proteomes" id="UP000642748"/>
    </source>
</evidence>
<feature type="transmembrane region" description="Helical" evidence="7">
    <location>
        <begin position="266"/>
        <end position="285"/>
    </location>
</feature>
<proteinExistence type="inferred from homology"/>
<feature type="transmembrane region" description="Helical" evidence="7">
    <location>
        <begin position="119"/>
        <end position="138"/>
    </location>
</feature>
<feature type="transmembrane region" description="Helical" evidence="7">
    <location>
        <begin position="150"/>
        <end position="171"/>
    </location>
</feature>
<protein>
    <submittedName>
        <fullName evidence="9">Sugar ABC transporter permease</fullName>
    </submittedName>
</protein>
<keyword evidence="6 7" id="KW-0472">Membrane</keyword>
<dbReference type="PANTHER" id="PTHR43744:SF9">
    <property type="entry name" value="POLYGALACTURONAN_RHAMNOGALACTURONAN TRANSPORT SYSTEM PERMEASE PROTEIN YTCP"/>
    <property type="match status" value="1"/>
</dbReference>
<evidence type="ECO:0000256" key="6">
    <source>
        <dbReference type="ARBA" id="ARBA00023136"/>
    </source>
</evidence>
<comment type="similarity">
    <text evidence="7">Belongs to the binding-protein-dependent transport system permease family.</text>
</comment>
<dbReference type="Proteomes" id="UP000642748">
    <property type="component" value="Unassembled WGS sequence"/>
</dbReference>
<dbReference type="SUPFAM" id="SSF161098">
    <property type="entry name" value="MetI-like"/>
    <property type="match status" value="1"/>
</dbReference>
<name>A0A8J3VV29_9ACTN</name>
<keyword evidence="10" id="KW-1185">Reference proteome</keyword>
<comment type="caution">
    <text evidence="9">The sequence shown here is derived from an EMBL/GenBank/DDBJ whole genome shotgun (WGS) entry which is preliminary data.</text>
</comment>
<accession>A0A8J3VV29</accession>
<comment type="subcellular location">
    <subcellularLocation>
        <location evidence="1 7">Cell membrane</location>
        <topology evidence="1 7">Multi-pass membrane protein</topology>
    </subcellularLocation>
</comment>
<feature type="domain" description="ABC transmembrane type-1" evidence="8">
    <location>
        <begin position="83"/>
        <end position="279"/>
    </location>
</feature>
<evidence type="ECO:0000313" key="9">
    <source>
        <dbReference type="EMBL" id="GIH19376.1"/>
    </source>
</evidence>
<evidence type="ECO:0000256" key="3">
    <source>
        <dbReference type="ARBA" id="ARBA00022475"/>
    </source>
</evidence>
<dbReference type="PANTHER" id="PTHR43744">
    <property type="entry name" value="ABC TRANSPORTER PERMEASE PROTEIN MG189-RELATED-RELATED"/>
    <property type="match status" value="1"/>
</dbReference>
<evidence type="ECO:0000256" key="5">
    <source>
        <dbReference type="ARBA" id="ARBA00022989"/>
    </source>
</evidence>
<dbReference type="GO" id="GO:0055085">
    <property type="term" value="P:transmembrane transport"/>
    <property type="evidence" value="ECO:0007669"/>
    <property type="project" value="InterPro"/>
</dbReference>
<dbReference type="AlphaFoldDB" id="A0A8J3VV29"/>
<dbReference type="CDD" id="cd06261">
    <property type="entry name" value="TM_PBP2"/>
    <property type="match status" value="1"/>
</dbReference>
<feature type="transmembrane region" description="Helical" evidence="7">
    <location>
        <begin position="21"/>
        <end position="46"/>
    </location>
</feature>
<dbReference type="Pfam" id="PF00528">
    <property type="entry name" value="BPD_transp_1"/>
    <property type="match status" value="1"/>
</dbReference>
<dbReference type="InterPro" id="IPR000515">
    <property type="entry name" value="MetI-like"/>
</dbReference>
<evidence type="ECO:0000256" key="1">
    <source>
        <dbReference type="ARBA" id="ARBA00004651"/>
    </source>
</evidence>
<gene>
    <name evidence="9" type="ORF">Raf01_75480</name>
</gene>
<evidence type="ECO:0000256" key="4">
    <source>
        <dbReference type="ARBA" id="ARBA00022692"/>
    </source>
</evidence>
<sequence length="300" mass="33339">MSTTVATRQPHGRRALTPMQLLLHFAMLLCALSFLMPLFLVVSASFTSEKAISSNGYSLFPSKFSVAAYRYVISDPSQLIQSYGVSILVTFVGTVLSVLVMALLGYVLSRRNFKARRALSFYVLFTMLFGGGLVPSYILMTKYLHLQNTIWALILPNLVIPWNVLLLRTFFSQLPEGVLDAARIDGAGEWRTFFRIALPMATPAIATIGMFTMLMYWNDWWLGLLYIDNPALSPVQLWLYHILSSIDSVSQNPIFASGGAVPVQSVRMAVAVLAIGPIVAAFVFFQKYFVRGITLGGIRE</sequence>
<dbReference type="RefSeq" id="WP_203922838.1">
    <property type="nucleotide sequence ID" value="NZ_BONZ01000080.1"/>
</dbReference>
<organism evidence="9 10">
    <name type="scientific">Rugosimonospora africana</name>
    <dbReference type="NCBI Taxonomy" id="556532"/>
    <lineage>
        <taxon>Bacteria</taxon>
        <taxon>Bacillati</taxon>
        <taxon>Actinomycetota</taxon>
        <taxon>Actinomycetes</taxon>
        <taxon>Micromonosporales</taxon>
        <taxon>Micromonosporaceae</taxon>
        <taxon>Rugosimonospora</taxon>
    </lineage>
</organism>
<feature type="transmembrane region" description="Helical" evidence="7">
    <location>
        <begin position="83"/>
        <end position="107"/>
    </location>
</feature>
<evidence type="ECO:0000259" key="8">
    <source>
        <dbReference type="PROSITE" id="PS50928"/>
    </source>
</evidence>
<reference evidence="9" key="1">
    <citation type="submission" date="2021-01" db="EMBL/GenBank/DDBJ databases">
        <title>Whole genome shotgun sequence of Rugosimonospora africana NBRC 104875.</title>
        <authorList>
            <person name="Komaki H."/>
            <person name="Tamura T."/>
        </authorList>
    </citation>
    <scope>NUCLEOTIDE SEQUENCE</scope>
    <source>
        <strain evidence="9">NBRC 104875</strain>
    </source>
</reference>
<evidence type="ECO:0000256" key="7">
    <source>
        <dbReference type="RuleBase" id="RU363032"/>
    </source>
</evidence>
<dbReference type="GO" id="GO:0005886">
    <property type="term" value="C:plasma membrane"/>
    <property type="evidence" value="ECO:0007669"/>
    <property type="project" value="UniProtKB-SubCell"/>
</dbReference>
<dbReference type="Gene3D" id="1.10.3720.10">
    <property type="entry name" value="MetI-like"/>
    <property type="match status" value="1"/>
</dbReference>
<evidence type="ECO:0000256" key="2">
    <source>
        <dbReference type="ARBA" id="ARBA00022448"/>
    </source>
</evidence>
<dbReference type="EMBL" id="BONZ01000080">
    <property type="protein sequence ID" value="GIH19376.1"/>
    <property type="molecule type" value="Genomic_DNA"/>
</dbReference>
<dbReference type="PROSITE" id="PS50928">
    <property type="entry name" value="ABC_TM1"/>
    <property type="match status" value="1"/>
</dbReference>
<keyword evidence="5 7" id="KW-1133">Transmembrane helix</keyword>
<dbReference type="InterPro" id="IPR035906">
    <property type="entry name" value="MetI-like_sf"/>
</dbReference>
<keyword evidence="2 7" id="KW-0813">Transport</keyword>